<proteinExistence type="predicted"/>
<evidence type="ECO:0000313" key="3">
    <source>
        <dbReference type="Proteomes" id="UP000243297"/>
    </source>
</evidence>
<organism evidence="2 3">
    <name type="scientific">Anaerorhabdus furcosa</name>
    <dbReference type="NCBI Taxonomy" id="118967"/>
    <lineage>
        <taxon>Bacteria</taxon>
        <taxon>Bacillati</taxon>
        <taxon>Bacillota</taxon>
        <taxon>Erysipelotrichia</taxon>
        <taxon>Erysipelotrichales</taxon>
        <taxon>Erysipelotrichaceae</taxon>
        <taxon>Anaerorhabdus</taxon>
    </lineage>
</organism>
<feature type="transmembrane region" description="Helical" evidence="1">
    <location>
        <begin position="228"/>
        <end position="250"/>
    </location>
</feature>
<feature type="transmembrane region" description="Helical" evidence="1">
    <location>
        <begin position="96"/>
        <end position="120"/>
    </location>
</feature>
<reference evidence="3" key="1">
    <citation type="submission" date="2017-02" db="EMBL/GenBank/DDBJ databases">
        <authorList>
            <person name="Varghese N."/>
            <person name="Submissions S."/>
        </authorList>
    </citation>
    <scope>NUCLEOTIDE SEQUENCE [LARGE SCALE GENOMIC DNA]</scope>
    <source>
        <strain evidence="3">ATCC 25662</strain>
    </source>
</reference>
<protein>
    <submittedName>
        <fullName evidence="2">Uncharacterized membrane protein YfhO</fullName>
    </submittedName>
</protein>
<feature type="transmembrane region" description="Helical" evidence="1">
    <location>
        <begin position="331"/>
        <end position="352"/>
    </location>
</feature>
<evidence type="ECO:0000313" key="2">
    <source>
        <dbReference type="EMBL" id="SJZ57802.1"/>
    </source>
</evidence>
<feature type="transmembrane region" description="Helical" evidence="1">
    <location>
        <begin position="358"/>
        <end position="377"/>
    </location>
</feature>
<dbReference type="InterPro" id="IPR018580">
    <property type="entry name" value="Uncharacterised_YfhO"/>
</dbReference>
<dbReference type="Pfam" id="PF09586">
    <property type="entry name" value="YfhO"/>
    <property type="match status" value="1"/>
</dbReference>
<feature type="transmembrane region" description="Helical" evidence="1">
    <location>
        <begin position="175"/>
        <end position="194"/>
    </location>
</feature>
<keyword evidence="3" id="KW-1185">Reference proteome</keyword>
<feature type="transmembrane region" description="Helical" evidence="1">
    <location>
        <begin position="301"/>
        <end position="319"/>
    </location>
</feature>
<keyword evidence="1" id="KW-0472">Membrane</keyword>
<dbReference type="AlphaFoldDB" id="A0A1T4LSW9"/>
<feature type="transmembrane region" description="Helical" evidence="1">
    <location>
        <begin position="389"/>
        <end position="408"/>
    </location>
</feature>
<dbReference type="EMBL" id="FUWY01000002">
    <property type="protein sequence ID" value="SJZ57802.1"/>
    <property type="molecule type" value="Genomic_DNA"/>
</dbReference>
<dbReference type="Proteomes" id="UP000243297">
    <property type="component" value="Unassembled WGS sequence"/>
</dbReference>
<dbReference type="PANTHER" id="PTHR38454:SF1">
    <property type="entry name" value="INTEGRAL MEMBRANE PROTEIN"/>
    <property type="match status" value="1"/>
</dbReference>
<dbReference type="STRING" id="118967.SAMN02745191_1027"/>
<feature type="transmembrane region" description="Helical" evidence="1">
    <location>
        <begin position="146"/>
        <end position="166"/>
    </location>
</feature>
<evidence type="ECO:0000256" key="1">
    <source>
        <dbReference type="SAM" id="Phobius"/>
    </source>
</evidence>
<feature type="transmembrane region" description="Helical" evidence="1">
    <location>
        <begin position="7"/>
        <end position="27"/>
    </location>
</feature>
<name>A0A1T4LSW9_9FIRM</name>
<feature type="transmembrane region" description="Helical" evidence="1">
    <location>
        <begin position="819"/>
        <end position="839"/>
    </location>
</feature>
<gene>
    <name evidence="2" type="ORF">SAMN02745191_1027</name>
</gene>
<accession>A0A1T4LSW9</accession>
<keyword evidence="1" id="KW-1133">Transmembrane helix</keyword>
<feature type="transmembrane region" description="Helical" evidence="1">
    <location>
        <begin position="420"/>
        <end position="436"/>
    </location>
</feature>
<sequence>MSKNKELKILLLSVSVVLAIYYFYVLFANGGTSLFWGDESEQVVQLYANSYELIKSGNFTLWNPSIGTGASQFTMFLSILGAPSFYLTLLCPSKEYIVYIFPLIDMLRFLIVAVLSYLWISRLVKSSQARVITSLSFTFCGWMMYWMHYPNFMDTFIYLSAILYVCEEMFEDKKFWLFSLLIAFIGILSLYQLYMISWLIFIYLICRYFMISSYNIDWKKFWHMFFKVFFYFVLGIGLGAIVIFPCVLILSSTNRIMDVSSSLFLPIKPLDAFRVLTSLFSPVINDFDYNLFGSPFTKDVMSVYTVYNYSLIIFPLFALQVFKVKFNGKKILITTMILLYLLLFFKFSYFVFNGNNSVRWSFYYNVFNCVLLAYLIENKSQWDSKLLKLSGIGIILFIICISIISRYFGLASNISRLTQLYVVPSLIVFIILYIISSEKNFKYIYILISAEILMCLLLRSFNGNSSLVANQTTVDEYHDKIFQNEIMDYINTIDDSTYYRMEFDVQDSLGYNMPLANTYAGFTSYVSIYNYESIEFYENRFSNSWFVEYNPSKFLVKSLLGNRYLVTNSESLEIPYGYTQMKEFNEFAVYKNSIDMNLGYATNKVISMKSLADKDTFIKDFAMMQGIVVDQEDSVIIDYPREVKSDLLNESFSPILGTDGVYIIDYSSSDPKSVCKYDLYYNGDSFDTRNSREIGYYALKLDKDYNDIYVYCASDNNPNHYVPVNVYWLSNKQVDQFYSGLNKQDKFYDVESSQDKISASISITGEDKLVATSIAYDDGWSVKVDGKTTAIRKVNYGFIGFDLTEGTHRVEFTFIPKGLILGIIVTVISIIAFLGLLWFEARRKRKA</sequence>
<dbReference type="PANTHER" id="PTHR38454">
    <property type="entry name" value="INTEGRAL MEMBRANE PROTEIN-RELATED"/>
    <property type="match status" value="1"/>
</dbReference>
<keyword evidence="1" id="KW-0812">Transmembrane</keyword>
<dbReference type="RefSeq" id="WP_078711450.1">
    <property type="nucleotide sequence ID" value="NZ_FUWY01000002.1"/>
</dbReference>
<dbReference type="OrthoDB" id="9772884at2"/>
<feature type="transmembrane region" description="Helical" evidence="1">
    <location>
        <begin position="70"/>
        <end position="89"/>
    </location>
</feature>